<keyword evidence="2" id="KW-1185">Reference proteome</keyword>
<protein>
    <submittedName>
        <fullName evidence="1">Uncharacterized protein</fullName>
    </submittedName>
</protein>
<name>A0ABW5FN55_9PSEU</name>
<dbReference type="Proteomes" id="UP001597417">
    <property type="component" value="Unassembled WGS sequence"/>
</dbReference>
<sequence>MKTHEGVVMPSPKPDPLVRTDEELRVLSGWSHRRSTGVGLYLSPPENALVLAVIDRTA</sequence>
<gene>
    <name evidence="1" type="ORF">ACFSXZ_06795</name>
</gene>
<evidence type="ECO:0000313" key="2">
    <source>
        <dbReference type="Proteomes" id="UP001597417"/>
    </source>
</evidence>
<reference evidence="2" key="1">
    <citation type="journal article" date="2019" name="Int. J. Syst. Evol. Microbiol.">
        <title>The Global Catalogue of Microorganisms (GCM) 10K type strain sequencing project: providing services to taxonomists for standard genome sequencing and annotation.</title>
        <authorList>
            <consortium name="The Broad Institute Genomics Platform"/>
            <consortium name="The Broad Institute Genome Sequencing Center for Infectious Disease"/>
            <person name="Wu L."/>
            <person name="Ma J."/>
        </authorList>
    </citation>
    <scope>NUCLEOTIDE SEQUENCE [LARGE SCALE GENOMIC DNA]</scope>
    <source>
        <strain evidence="2">CGMCC 4.7645</strain>
    </source>
</reference>
<proteinExistence type="predicted"/>
<organism evidence="1 2">
    <name type="scientific">Amycolatopsis pigmentata</name>
    <dbReference type="NCBI Taxonomy" id="450801"/>
    <lineage>
        <taxon>Bacteria</taxon>
        <taxon>Bacillati</taxon>
        <taxon>Actinomycetota</taxon>
        <taxon>Actinomycetes</taxon>
        <taxon>Pseudonocardiales</taxon>
        <taxon>Pseudonocardiaceae</taxon>
        <taxon>Amycolatopsis</taxon>
    </lineage>
</organism>
<comment type="caution">
    <text evidence="1">The sequence shown here is derived from an EMBL/GenBank/DDBJ whole genome shotgun (WGS) entry which is preliminary data.</text>
</comment>
<dbReference type="RefSeq" id="WP_378262376.1">
    <property type="nucleotide sequence ID" value="NZ_JBHUKR010000004.1"/>
</dbReference>
<dbReference type="EMBL" id="JBHUKR010000004">
    <property type="protein sequence ID" value="MFD2416030.1"/>
    <property type="molecule type" value="Genomic_DNA"/>
</dbReference>
<evidence type="ECO:0000313" key="1">
    <source>
        <dbReference type="EMBL" id="MFD2416030.1"/>
    </source>
</evidence>
<accession>A0ABW5FN55</accession>